<dbReference type="SUPFAM" id="SSF55874">
    <property type="entry name" value="ATPase domain of HSP90 chaperone/DNA topoisomerase II/histidine kinase"/>
    <property type="match status" value="1"/>
</dbReference>
<evidence type="ECO:0000256" key="8">
    <source>
        <dbReference type="SAM" id="Phobius"/>
    </source>
</evidence>
<dbReference type="InterPro" id="IPR036890">
    <property type="entry name" value="HATPase_C_sf"/>
</dbReference>
<protein>
    <recommendedName>
        <fullName evidence="3">histidine kinase</fullName>
        <ecNumber evidence="3">2.7.13.3</ecNumber>
    </recommendedName>
</protein>
<organism evidence="11 12">
    <name type="scientific">Sediminibacterium roseum</name>
    <dbReference type="NCBI Taxonomy" id="1978412"/>
    <lineage>
        <taxon>Bacteria</taxon>
        <taxon>Pseudomonadati</taxon>
        <taxon>Bacteroidota</taxon>
        <taxon>Chitinophagia</taxon>
        <taxon>Chitinophagales</taxon>
        <taxon>Chitinophagaceae</taxon>
        <taxon>Sediminibacterium</taxon>
    </lineage>
</organism>
<sequence length="503" mass="57884">MRKRTEPIKRKLIRVILLTCSVVLFLTYASYFAYEYFTYREVTKNQLTTLGKVVAANSTAALAFENRTDANEILDALKAEKNIVAASLYNDSGHLFAKYPRDIAVYKLPRKPLHDGPEFKDYHLELFQPVIENGKRWGTLYIELDMAAIYERLRLYGIIAFLVIFVSFVVAYFLSKRLQQTISEPILQLADTARRVSEHHDYSVRAHKTSNDEIGVLTDAFNHMLTQIEVQNSEILSFNMQLEQRIKARTIELESTNEKLEVVNEKLVRSNNDLEQFAYVASHDLQEPLRKIQIFTEMAERSAGNNKETVTYFEKIHASAKRMTELIKSVLNYSRLSKTEEQFERVDLNALVENAKTDLELLITEKQAVIKNEVLPTIYGIPLQLNQLFLNLFSNALKFSTRSPVITITSRTLTPAEVNQNEHLHGREKYIEIVFSDNGIGFEQQYADQIFTIFQRLHDKKSYEGTGIGLALCKKIIENHHGYIFAKSEPGKGASFYMYFPVS</sequence>
<dbReference type="PRINTS" id="PR00344">
    <property type="entry name" value="BCTRLSENSOR"/>
</dbReference>
<evidence type="ECO:0000313" key="11">
    <source>
        <dbReference type="EMBL" id="NCI50551.1"/>
    </source>
</evidence>
<reference evidence="11 12" key="1">
    <citation type="submission" date="2020-01" db="EMBL/GenBank/DDBJ databases">
        <title>Genome analysis.</title>
        <authorList>
            <person name="Wu S."/>
            <person name="Wang G."/>
        </authorList>
    </citation>
    <scope>NUCLEOTIDE SEQUENCE [LARGE SCALE GENOMIC DNA]</scope>
    <source>
        <strain evidence="11 12">SYL130</strain>
    </source>
</reference>
<keyword evidence="6" id="KW-0418">Kinase</keyword>
<feature type="transmembrane region" description="Helical" evidence="8">
    <location>
        <begin position="153"/>
        <end position="174"/>
    </location>
</feature>
<dbReference type="Pfam" id="PF00672">
    <property type="entry name" value="HAMP"/>
    <property type="match status" value="1"/>
</dbReference>
<feature type="domain" description="HAMP" evidence="10">
    <location>
        <begin position="180"/>
        <end position="233"/>
    </location>
</feature>
<dbReference type="InterPro" id="IPR003594">
    <property type="entry name" value="HATPase_dom"/>
</dbReference>
<dbReference type="EC" id="2.7.13.3" evidence="3"/>
<keyword evidence="8" id="KW-0472">Membrane</keyword>
<dbReference type="Gene3D" id="1.10.287.130">
    <property type="match status" value="1"/>
</dbReference>
<keyword evidence="4" id="KW-0597">Phosphoprotein</keyword>
<dbReference type="InterPro" id="IPR003661">
    <property type="entry name" value="HisK_dim/P_dom"/>
</dbReference>
<dbReference type="InterPro" id="IPR033417">
    <property type="entry name" value="CHASE8"/>
</dbReference>
<keyword evidence="5" id="KW-0808">Transferase</keyword>
<evidence type="ECO:0000256" key="6">
    <source>
        <dbReference type="ARBA" id="ARBA00022777"/>
    </source>
</evidence>
<accession>A0ABW9ZTU4</accession>
<keyword evidence="7" id="KW-0175">Coiled coil</keyword>
<dbReference type="InterPro" id="IPR036097">
    <property type="entry name" value="HisK_dim/P_sf"/>
</dbReference>
<dbReference type="SUPFAM" id="SSF158472">
    <property type="entry name" value="HAMP domain-like"/>
    <property type="match status" value="1"/>
</dbReference>
<evidence type="ECO:0000256" key="5">
    <source>
        <dbReference type="ARBA" id="ARBA00022679"/>
    </source>
</evidence>
<evidence type="ECO:0000256" key="2">
    <source>
        <dbReference type="ARBA" id="ARBA00004370"/>
    </source>
</evidence>
<dbReference type="InterPro" id="IPR050351">
    <property type="entry name" value="BphY/WalK/GraS-like"/>
</dbReference>
<dbReference type="RefSeq" id="WP_161818870.1">
    <property type="nucleotide sequence ID" value="NZ_JAACJS010000015.1"/>
</dbReference>
<dbReference type="InterPro" id="IPR005467">
    <property type="entry name" value="His_kinase_dom"/>
</dbReference>
<comment type="subcellular location">
    <subcellularLocation>
        <location evidence="2">Membrane</location>
    </subcellularLocation>
</comment>
<gene>
    <name evidence="11" type="ORF">GWC95_11495</name>
</gene>
<keyword evidence="8" id="KW-0812">Transmembrane</keyword>
<dbReference type="PANTHER" id="PTHR42878">
    <property type="entry name" value="TWO-COMPONENT HISTIDINE KINASE"/>
    <property type="match status" value="1"/>
</dbReference>
<evidence type="ECO:0000313" key="12">
    <source>
        <dbReference type="Proteomes" id="UP000753802"/>
    </source>
</evidence>
<keyword evidence="12" id="KW-1185">Reference proteome</keyword>
<evidence type="ECO:0000256" key="3">
    <source>
        <dbReference type="ARBA" id="ARBA00012438"/>
    </source>
</evidence>
<dbReference type="CDD" id="cd06225">
    <property type="entry name" value="HAMP"/>
    <property type="match status" value="1"/>
</dbReference>
<feature type="coiled-coil region" evidence="7">
    <location>
        <begin position="239"/>
        <end position="273"/>
    </location>
</feature>
<dbReference type="InterPro" id="IPR004358">
    <property type="entry name" value="Sig_transdc_His_kin-like_C"/>
</dbReference>
<dbReference type="Pfam" id="PF00512">
    <property type="entry name" value="HisKA"/>
    <property type="match status" value="1"/>
</dbReference>
<evidence type="ECO:0000256" key="4">
    <source>
        <dbReference type="ARBA" id="ARBA00022553"/>
    </source>
</evidence>
<dbReference type="PROSITE" id="PS50109">
    <property type="entry name" value="HIS_KIN"/>
    <property type="match status" value="1"/>
</dbReference>
<dbReference type="SMART" id="SM00387">
    <property type="entry name" value="HATPase_c"/>
    <property type="match status" value="1"/>
</dbReference>
<dbReference type="PROSITE" id="PS50885">
    <property type="entry name" value="HAMP"/>
    <property type="match status" value="1"/>
</dbReference>
<dbReference type="Pfam" id="PF02518">
    <property type="entry name" value="HATPase_c"/>
    <property type="match status" value="1"/>
</dbReference>
<name>A0ABW9ZTU4_9BACT</name>
<dbReference type="Gene3D" id="3.30.565.10">
    <property type="entry name" value="Histidine kinase-like ATPase, C-terminal domain"/>
    <property type="match status" value="1"/>
</dbReference>
<dbReference type="CDD" id="cd00082">
    <property type="entry name" value="HisKA"/>
    <property type="match status" value="1"/>
</dbReference>
<dbReference type="InterPro" id="IPR003660">
    <property type="entry name" value="HAMP_dom"/>
</dbReference>
<dbReference type="SMART" id="SM00388">
    <property type="entry name" value="HisKA"/>
    <property type="match status" value="1"/>
</dbReference>
<comment type="caution">
    <text evidence="11">The sequence shown here is derived from an EMBL/GenBank/DDBJ whole genome shotgun (WGS) entry which is preliminary data.</text>
</comment>
<proteinExistence type="predicted"/>
<keyword evidence="8" id="KW-1133">Transmembrane helix</keyword>
<dbReference type="Proteomes" id="UP000753802">
    <property type="component" value="Unassembled WGS sequence"/>
</dbReference>
<dbReference type="SUPFAM" id="SSF47384">
    <property type="entry name" value="Homodimeric domain of signal transducing histidine kinase"/>
    <property type="match status" value="1"/>
</dbReference>
<feature type="domain" description="Histidine kinase" evidence="9">
    <location>
        <begin position="280"/>
        <end position="503"/>
    </location>
</feature>
<dbReference type="EMBL" id="JAACJS010000015">
    <property type="protein sequence ID" value="NCI50551.1"/>
    <property type="molecule type" value="Genomic_DNA"/>
</dbReference>
<dbReference type="Pfam" id="PF17152">
    <property type="entry name" value="CHASE8"/>
    <property type="match status" value="1"/>
</dbReference>
<dbReference type="Gene3D" id="6.10.340.10">
    <property type="match status" value="1"/>
</dbReference>
<dbReference type="PANTHER" id="PTHR42878:SF15">
    <property type="entry name" value="BACTERIOPHYTOCHROME"/>
    <property type="match status" value="1"/>
</dbReference>
<evidence type="ECO:0000259" key="10">
    <source>
        <dbReference type="PROSITE" id="PS50885"/>
    </source>
</evidence>
<evidence type="ECO:0000256" key="1">
    <source>
        <dbReference type="ARBA" id="ARBA00000085"/>
    </source>
</evidence>
<evidence type="ECO:0000259" key="9">
    <source>
        <dbReference type="PROSITE" id="PS50109"/>
    </source>
</evidence>
<dbReference type="SMART" id="SM00304">
    <property type="entry name" value="HAMP"/>
    <property type="match status" value="1"/>
</dbReference>
<comment type="catalytic activity">
    <reaction evidence="1">
        <text>ATP + protein L-histidine = ADP + protein N-phospho-L-histidine.</text>
        <dbReference type="EC" id="2.7.13.3"/>
    </reaction>
</comment>
<evidence type="ECO:0000256" key="7">
    <source>
        <dbReference type="SAM" id="Coils"/>
    </source>
</evidence>
<feature type="transmembrane region" description="Helical" evidence="8">
    <location>
        <begin position="12"/>
        <end position="34"/>
    </location>
</feature>